<protein>
    <submittedName>
        <fullName evidence="3">Uncharacterized protein</fullName>
    </submittedName>
</protein>
<keyword evidence="1" id="KW-0812">Transmembrane</keyword>
<sequence>MPAKGEEGLVHVWVGPTQARAKTMVDYLIRVIGLATLMNWMNWAFQNLANIMPTLMDIFQSLLNQAAWCALMIPIGEFFTTFLWIEMYREQYIWLLSCGRFYKDKIGQNLTKQPIRATTMVIEPRQSFLIANPGTVAPTNGGWADPVLQAALNTDLNAKFIPVSNIEMLQQNWTSNGQDSRKGDKYSFTNLNQLDEEN</sequence>
<dbReference type="WBParaSite" id="ACRNAN_scaffold88.g29893.t1">
    <property type="protein sequence ID" value="ACRNAN_scaffold88.g29893.t1"/>
    <property type="gene ID" value="ACRNAN_scaffold88.g29893"/>
</dbReference>
<name>A0A914EMK8_9BILA</name>
<evidence type="ECO:0000313" key="3">
    <source>
        <dbReference type="WBParaSite" id="ACRNAN_scaffold88.g29893.t1"/>
    </source>
</evidence>
<feature type="transmembrane region" description="Helical" evidence="1">
    <location>
        <begin position="65"/>
        <end position="85"/>
    </location>
</feature>
<keyword evidence="1" id="KW-1133">Transmembrane helix</keyword>
<feature type="transmembrane region" description="Helical" evidence="1">
    <location>
        <begin position="27"/>
        <end position="45"/>
    </location>
</feature>
<organism evidence="2 3">
    <name type="scientific">Acrobeloides nanus</name>
    <dbReference type="NCBI Taxonomy" id="290746"/>
    <lineage>
        <taxon>Eukaryota</taxon>
        <taxon>Metazoa</taxon>
        <taxon>Ecdysozoa</taxon>
        <taxon>Nematoda</taxon>
        <taxon>Chromadorea</taxon>
        <taxon>Rhabditida</taxon>
        <taxon>Tylenchina</taxon>
        <taxon>Cephalobomorpha</taxon>
        <taxon>Cephaloboidea</taxon>
        <taxon>Cephalobidae</taxon>
        <taxon>Acrobeloides</taxon>
    </lineage>
</organism>
<keyword evidence="2" id="KW-1185">Reference proteome</keyword>
<reference evidence="3" key="1">
    <citation type="submission" date="2022-11" db="UniProtKB">
        <authorList>
            <consortium name="WormBaseParasite"/>
        </authorList>
    </citation>
    <scope>IDENTIFICATION</scope>
</reference>
<proteinExistence type="predicted"/>
<dbReference type="Proteomes" id="UP000887540">
    <property type="component" value="Unplaced"/>
</dbReference>
<accession>A0A914EMK8</accession>
<keyword evidence="1" id="KW-0472">Membrane</keyword>
<evidence type="ECO:0000313" key="2">
    <source>
        <dbReference type="Proteomes" id="UP000887540"/>
    </source>
</evidence>
<dbReference type="AlphaFoldDB" id="A0A914EMK8"/>
<evidence type="ECO:0000256" key="1">
    <source>
        <dbReference type="SAM" id="Phobius"/>
    </source>
</evidence>